<feature type="region of interest" description="Disordered" evidence="1">
    <location>
        <begin position="93"/>
        <end position="120"/>
    </location>
</feature>
<sequence length="120" mass="12960">MPAKRSISILLLSALMALPAGIATAGDIDIQNGNTRVRIDGDNGITIRKTPSSTTSISPFRWPNSGVWIPKNRTYRVPTVKIPQTTRGYCRGRTLTQQSVKNSGSATSRTYSSTTTTSCN</sequence>
<feature type="compositionally biased region" description="Low complexity" evidence="1">
    <location>
        <begin position="103"/>
        <end position="120"/>
    </location>
</feature>
<keyword evidence="4" id="KW-1185">Reference proteome</keyword>
<dbReference type="STRING" id="211165.GCA_000317285_06401"/>
<feature type="chain" id="PRO_5018739176" evidence="2">
    <location>
        <begin position="26"/>
        <end position="120"/>
    </location>
</feature>
<evidence type="ECO:0000313" key="3">
    <source>
        <dbReference type="EMBL" id="RUR73373.1"/>
    </source>
</evidence>
<evidence type="ECO:0000313" key="4">
    <source>
        <dbReference type="Proteomes" id="UP000268857"/>
    </source>
</evidence>
<evidence type="ECO:0000256" key="2">
    <source>
        <dbReference type="SAM" id="SignalP"/>
    </source>
</evidence>
<feature type="signal peptide" evidence="2">
    <location>
        <begin position="1"/>
        <end position="25"/>
    </location>
</feature>
<dbReference type="Proteomes" id="UP000268857">
    <property type="component" value="Unassembled WGS sequence"/>
</dbReference>
<accession>A0A3S0XZT7</accession>
<keyword evidence="2" id="KW-0732">Signal</keyword>
<reference evidence="3 4" key="1">
    <citation type="journal article" date="2019" name="Genome Biol. Evol.">
        <title>Day and night: Metabolic profiles and evolutionary relationships of six axenic non-marine cyanobacteria.</title>
        <authorList>
            <person name="Will S.E."/>
            <person name="Henke P."/>
            <person name="Boedeker C."/>
            <person name="Huang S."/>
            <person name="Brinkmann H."/>
            <person name="Rohde M."/>
            <person name="Jarek M."/>
            <person name="Friedl T."/>
            <person name="Seufert S."/>
            <person name="Schumacher M."/>
            <person name="Overmann J."/>
            <person name="Neumann-Schaal M."/>
            <person name="Petersen J."/>
        </authorList>
    </citation>
    <scope>NUCLEOTIDE SEQUENCE [LARGE SCALE GENOMIC DNA]</scope>
    <source>
        <strain evidence="3 4">PCC 6912</strain>
    </source>
</reference>
<dbReference type="OrthoDB" id="515422at2"/>
<dbReference type="RefSeq" id="WP_016876634.1">
    <property type="nucleotide sequence ID" value="NZ_AJLN01000146.1"/>
</dbReference>
<proteinExistence type="predicted"/>
<comment type="caution">
    <text evidence="3">The sequence shown here is derived from an EMBL/GenBank/DDBJ whole genome shotgun (WGS) entry which is preliminary data.</text>
</comment>
<dbReference type="AlphaFoldDB" id="A0A3S0XZT7"/>
<gene>
    <name evidence="3" type="ORF">PCC6912_57310</name>
</gene>
<dbReference type="EMBL" id="RSCJ01000036">
    <property type="protein sequence ID" value="RUR73373.1"/>
    <property type="molecule type" value="Genomic_DNA"/>
</dbReference>
<evidence type="ECO:0000256" key="1">
    <source>
        <dbReference type="SAM" id="MobiDB-lite"/>
    </source>
</evidence>
<protein>
    <submittedName>
        <fullName evidence="3">Uncharacterized protein</fullName>
    </submittedName>
</protein>
<organism evidence="3 4">
    <name type="scientific">Chlorogloeopsis fritschii PCC 6912</name>
    <dbReference type="NCBI Taxonomy" id="211165"/>
    <lineage>
        <taxon>Bacteria</taxon>
        <taxon>Bacillati</taxon>
        <taxon>Cyanobacteriota</taxon>
        <taxon>Cyanophyceae</taxon>
        <taxon>Nostocales</taxon>
        <taxon>Chlorogloeopsidaceae</taxon>
        <taxon>Chlorogloeopsis</taxon>
    </lineage>
</organism>
<name>A0A3S0XZT7_CHLFR</name>